<proteinExistence type="predicted"/>
<dbReference type="PANTHER" id="PTHR34580:SF3">
    <property type="entry name" value="PROTEIN PAFB"/>
    <property type="match status" value="1"/>
</dbReference>
<dbReference type="Pfam" id="PF13280">
    <property type="entry name" value="WYL"/>
    <property type="match status" value="1"/>
</dbReference>
<protein>
    <submittedName>
        <fullName evidence="4">Putative DeoR-family transcriptional regulator</fullName>
    </submittedName>
</protein>
<reference evidence="5" key="1">
    <citation type="submission" date="2017-02" db="EMBL/GenBank/DDBJ databases">
        <authorList>
            <person name="Dridi B."/>
        </authorList>
    </citation>
    <scope>NUCLEOTIDE SEQUENCE [LARGE SCALE GENOMIC DNA]</scope>
    <source>
        <strain evidence="5">EB411</strain>
    </source>
</reference>
<dbReference type="InterPro" id="IPR051534">
    <property type="entry name" value="CBASS_pafABC_assoc_protein"/>
</dbReference>
<name>A0A1R4J6J5_9MICO</name>
<gene>
    <name evidence="4" type="ORF">FM119_05630</name>
</gene>
<feature type="domain" description="WYL" evidence="2">
    <location>
        <begin position="159"/>
        <end position="222"/>
    </location>
</feature>
<evidence type="ECO:0000313" key="5">
    <source>
        <dbReference type="Proteomes" id="UP000196778"/>
    </source>
</evidence>
<evidence type="ECO:0000259" key="2">
    <source>
        <dbReference type="Pfam" id="PF13280"/>
    </source>
</evidence>
<dbReference type="RefSeq" id="WP_087136703.1">
    <property type="nucleotide sequence ID" value="NZ_FUKR01000032.1"/>
</dbReference>
<dbReference type="AlphaFoldDB" id="A0A1R4J6J5"/>
<dbReference type="PANTHER" id="PTHR34580">
    <property type="match status" value="1"/>
</dbReference>
<keyword evidence="5" id="KW-1185">Reference proteome</keyword>
<dbReference type="Pfam" id="PF25583">
    <property type="entry name" value="WCX"/>
    <property type="match status" value="1"/>
</dbReference>
<evidence type="ECO:0000313" key="4">
    <source>
        <dbReference type="EMBL" id="SJN27435.1"/>
    </source>
</evidence>
<accession>A0A1R4J6J5</accession>
<feature type="region of interest" description="Disordered" evidence="1">
    <location>
        <begin position="326"/>
        <end position="348"/>
    </location>
</feature>
<dbReference type="EMBL" id="FUKR01000032">
    <property type="protein sequence ID" value="SJN27435.1"/>
    <property type="molecule type" value="Genomic_DNA"/>
</dbReference>
<organism evidence="4 5">
    <name type="scientific">Mycetocola reblochoni REB411</name>
    <dbReference type="NCBI Taxonomy" id="1255698"/>
    <lineage>
        <taxon>Bacteria</taxon>
        <taxon>Bacillati</taxon>
        <taxon>Actinomycetota</taxon>
        <taxon>Actinomycetes</taxon>
        <taxon>Micrococcales</taxon>
        <taxon>Microbacteriaceae</taxon>
        <taxon>Mycetocola</taxon>
    </lineage>
</organism>
<dbReference type="PROSITE" id="PS52050">
    <property type="entry name" value="WYL"/>
    <property type="match status" value="1"/>
</dbReference>
<evidence type="ECO:0000256" key="1">
    <source>
        <dbReference type="SAM" id="MobiDB-lite"/>
    </source>
</evidence>
<dbReference type="OrthoDB" id="3268930at2"/>
<sequence>MAARSPGIPAQERLFSLVLALLASEHGLSKSDILSTVQGYRQRYDSSGGNQSLERQFERDKDDLRELGIPIETTEPPGEQGNNQLLRYRIPRGEYELPTELTFTPEEMAVLSLAGTVWREGALSSQSQRALLKLRSLGAHTAQTPISYAPRVSIAEDSFAPLSSALDRKRLAEFRYLKPGRLDAEVRRVAPLALVQHHGRWHLYAHDASADAPRTFLLSRIVGPVRELTTAHTWPLDGAAAAALEGLDRLWERQEAVIVASEGSDARLRLGARAHADDDGTLRVHYTDGELLADELAGYGPDIVVHSPASLVDAVRLRLGRVRALHSAGAGSTQRPGAPAASEQRGDR</sequence>
<dbReference type="InterPro" id="IPR057727">
    <property type="entry name" value="WCX_dom"/>
</dbReference>
<feature type="domain" description="WCX" evidence="3">
    <location>
        <begin position="255"/>
        <end position="321"/>
    </location>
</feature>
<dbReference type="InterPro" id="IPR026881">
    <property type="entry name" value="WYL_dom"/>
</dbReference>
<evidence type="ECO:0000259" key="3">
    <source>
        <dbReference type="Pfam" id="PF25583"/>
    </source>
</evidence>
<dbReference type="Proteomes" id="UP000196778">
    <property type="component" value="Unassembled WGS sequence"/>
</dbReference>